<gene>
    <name evidence="2" type="ORF">EZE20_19715</name>
</gene>
<dbReference type="Pfam" id="PF16267">
    <property type="entry name" value="DUF4920"/>
    <property type="match status" value="1"/>
</dbReference>
<keyword evidence="3" id="KW-1185">Reference proteome</keyword>
<name>A0A4R4K4M3_9BACT</name>
<dbReference type="OrthoDB" id="129527at2"/>
<dbReference type="AlphaFoldDB" id="A0A4R4K4M3"/>
<reference evidence="2 3" key="1">
    <citation type="submission" date="2019-02" db="EMBL/GenBank/DDBJ databases">
        <title>Arundinibacter roseus gen. nov., sp. nov., a new member of the family Cytophagaceae.</title>
        <authorList>
            <person name="Szuroczki S."/>
            <person name="Khayer B."/>
            <person name="Sproer C."/>
            <person name="Toumi M."/>
            <person name="Szabo A."/>
            <person name="Felfoldi T."/>
            <person name="Schumann P."/>
            <person name="Toth E."/>
        </authorList>
    </citation>
    <scope>NUCLEOTIDE SEQUENCE [LARGE SCALE GENOMIC DNA]</scope>
    <source>
        <strain evidence="2 3">DMA-k-7a</strain>
    </source>
</reference>
<feature type="signal peptide" evidence="1">
    <location>
        <begin position="1"/>
        <end position="19"/>
    </location>
</feature>
<evidence type="ECO:0000313" key="2">
    <source>
        <dbReference type="EMBL" id="TDB61431.1"/>
    </source>
</evidence>
<dbReference type="Proteomes" id="UP000295706">
    <property type="component" value="Unassembled WGS sequence"/>
</dbReference>
<dbReference type="RefSeq" id="WP_132120928.1">
    <property type="nucleotide sequence ID" value="NZ_SMJU01000014.1"/>
</dbReference>
<protein>
    <submittedName>
        <fullName evidence="2">DUF4920 domain-containing protein</fullName>
    </submittedName>
</protein>
<proteinExistence type="predicted"/>
<keyword evidence="1" id="KW-0732">Signal</keyword>
<organism evidence="2 3">
    <name type="scientific">Arundinibacter roseus</name>
    <dbReference type="NCBI Taxonomy" id="2070510"/>
    <lineage>
        <taxon>Bacteria</taxon>
        <taxon>Pseudomonadati</taxon>
        <taxon>Bacteroidota</taxon>
        <taxon>Cytophagia</taxon>
        <taxon>Cytophagales</taxon>
        <taxon>Spirosomataceae</taxon>
        <taxon>Arundinibacter</taxon>
    </lineage>
</organism>
<comment type="caution">
    <text evidence="2">The sequence shown here is derived from an EMBL/GenBank/DDBJ whole genome shotgun (WGS) entry which is preliminary data.</text>
</comment>
<sequence length="147" mass="16263">MKHVFVLLTCLFFSVQVQAQEYFGKKINEKSAVSAAQLPEKMGSKESMKAKVSGTVESVCQAKGCWMKVMLDNGETMRVTFKDYGFFVPKDIAGKTVVFEGLAEQKTTPVSELQHYAEDAGKSKEEIAKITEPKKELAFVADGVILK</sequence>
<dbReference type="InterPro" id="IPR032577">
    <property type="entry name" value="DUF4920"/>
</dbReference>
<feature type="chain" id="PRO_5020427353" evidence="1">
    <location>
        <begin position="20"/>
        <end position="147"/>
    </location>
</feature>
<accession>A0A4R4K4M3</accession>
<evidence type="ECO:0000256" key="1">
    <source>
        <dbReference type="SAM" id="SignalP"/>
    </source>
</evidence>
<evidence type="ECO:0000313" key="3">
    <source>
        <dbReference type="Proteomes" id="UP000295706"/>
    </source>
</evidence>
<dbReference type="EMBL" id="SMJU01000014">
    <property type="protein sequence ID" value="TDB61431.1"/>
    <property type="molecule type" value="Genomic_DNA"/>
</dbReference>